<dbReference type="PANTHER" id="PTHR30027:SF3">
    <property type="entry name" value="16S RRNA (URACIL(1498)-N(3))-METHYLTRANSFERASE"/>
    <property type="match status" value="1"/>
</dbReference>
<dbReference type="InterPro" id="IPR029026">
    <property type="entry name" value="tRNA_m1G_MTases_N"/>
</dbReference>
<comment type="function">
    <text evidence="8 10">Specifically methylates the N3 position of the uracil ring of uridine 1498 (m3U1498) in 16S rRNA. Acts on the fully assembled 30S ribosomal subunit.</text>
</comment>
<dbReference type="InterPro" id="IPR046887">
    <property type="entry name" value="RsmE_PUA-like"/>
</dbReference>
<dbReference type="Pfam" id="PF04452">
    <property type="entry name" value="Methyltrans_RNA"/>
    <property type="match status" value="1"/>
</dbReference>
<evidence type="ECO:0000256" key="1">
    <source>
        <dbReference type="ARBA" id="ARBA00004496"/>
    </source>
</evidence>
<dbReference type="RefSeq" id="WP_380060153.1">
    <property type="nucleotide sequence ID" value="NZ_JBHSEI010000001.1"/>
</dbReference>
<accession>A0ABV9I4N0</accession>
<dbReference type="SUPFAM" id="SSF88697">
    <property type="entry name" value="PUA domain-like"/>
    <property type="match status" value="1"/>
</dbReference>
<dbReference type="EC" id="2.1.1.193" evidence="10"/>
<keyword evidence="4 10" id="KW-0698">rRNA processing</keyword>
<evidence type="ECO:0000256" key="8">
    <source>
        <dbReference type="ARBA" id="ARBA00025699"/>
    </source>
</evidence>
<evidence type="ECO:0000256" key="5">
    <source>
        <dbReference type="ARBA" id="ARBA00022603"/>
    </source>
</evidence>
<organism evidence="14 15">
    <name type="scientific">Deinococcus hohokamensis</name>
    <dbReference type="NCBI Taxonomy" id="309883"/>
    <lineage>
        <taxon>Bacteria</taxon>
        <taxon>Thermotogati</taxon>
        <taxon>Deinococcota</taxon>
        <taxon>Deinococci</taxon>
        <taxon>Deinococcales</taxon>
        <taxon>Deinococcaceae</taxon>
        <taxon>Deinococcus</taxon>
    </lineage>
</organism>
<dbReference type="CDD" id="cd18084">
    <property type="entry name" value="RsmE-like"/>
    <property type="match status" value="1"/>
</dbReference>
<sequence length="250" mass="25829">MGAGDGHGTPVVSGGRARSGDSGRRVRVEALAPVMVLGPREARHLQVLRLGPGAEVLVFDGQGAQAQATLAELDAGRAVLHLGEAAEAAAETPQPLTLAVALLKGDKLADVVRAATELGVARVQLLVTRRADAREIGAQKLLRLNRVAEEASKQSRRAVTPPVLAPVALGELRWEGQLFVAQPGAEARLTQRLDWSGPVTLLTGPEGGLTEEEVLDLAARGAVAVTLGPRILRAETAPVALLGAVAALGQ</sequence>
<protein>
    <recommendedName>
        <fullName evidence="10">Ribosomal RNA small subunit methyltransferase E</fullName>
        <ecNumber evidence="10">2.1.1.193</ecNumber>
    </recommendedName>
</protein>
<evidence type="ECO:0000256" key="4">
    <source>
        <dbReference type="ARBA" id="ARBA00022552"/>
    </source>
</evidence>
<keyword evidence="7 10" id="KW-0949">S-adenosyl-L-methionine</keyword>
<evidence type="ECO:0000256" key="9">
    <source>
        <dbReference type="ARBA" id="ARBA00047944"/>
    </source>
</evidence>
<dbReference type="Proteomes" id="UP001595952">
    <property type="component" value="Unassembled WGS sequence"/>
</dbReference>
<feature type="domain" description="Ribosomal RNA small subunit methyltransferase E methyltransferase" evidence="12">
    <location>
        <begin position="91"/>
        <end position="245"/>
    </location>
</feature>
<keyword evidence="5 10" id="KW-0489">Methyltransferase</keyword>
<dbReference type="InterPro" id="IPR015947">
    <property type="entry name" value="PUA-like_sf"/>
</dbReference>
<evidence type="ECO:0000259" key="13">
    <source>
        <dbReference type="Pfam" id="PF20260"/>
    </source>
</evidence>
<comment type="catalytic activity">
    <reaction evidence="9 10">
        <text>uridine(1498) in 16S rRNA + S-adenosyl-L-methionine = N(3)-methyluridine(1498) in 16S rRNA + S-adenosyl-L-homocysteine + H(+)</text>
        <dbReference type="Rhea" id="RHEA:42920"/>
        <dbReference type="Rhea" id="RHEA-COMP:10283"/>
        <dbReference type="Rhea" id="RHEA-COMP:10284"/>
        <dbReference type="ChEBI" id="CHEBI:15378"/>
        <dbReference type="ChEBI" id="CHEBI:57856"/>
        <dbReference type="ChEBI" id="CHEBI:59789"/>
        <dbReference type="ChEBI" id="CHEBI:65315"/>
        <dbReference type="ChEBI" id="CHEBI:74502"/>
        <dbReference type="EC" id="2.1.1.193"/>
    </reaction>
</comment>
<dbReference type="GO" id="GO:0008168">
    <property type="term" value="F:methyltransferase activity"/>
    <property type="evidence" value="ECO:0007669"/>
    <property type="project" value="UniProtKB-KW"/>
</dbReference>
<dbReference type="InterPro" id="IPR029028">
    <property type="entry name" value="Alpha/beta_knot_MTases"/>
</dbReference>
<feature type="region of interest" description="Disordered" evidence="11">
    <location>
        <begin position="1"/>
        <end position="24"/>
    </location>
</feature>
<evidence type="ECO:0000256" key="11">
    <source>
        <dbReference type="SAM" id="MobiDB-lite"/>
    </source>
</evidence>
<evidence type="ECO:0000259" key="12">
    <source>
        <dbReference type="Pfam" id="PF04452"/>
    </source>
</evidence>
<dbReference type="NCBIfam" id="TIGR00046">
    <property type="entry name" value="RsmE family RNA methyltransferase"/>
    <property type="match status" value="1"/>
</dbReference>
<evidence type="ECO:0000256" key="3">
    <source>
        <dbReference type="ARBA" id="ARBA00022490"/>
    </source>
</evidence>
<comment type="similarity">
    <text evidence="2 10">Belongs to the RNA methyltransferase RsmE family.</text>
</comment>
<comment type="caution">
    <text evidence="14">The sequence shown here is derived from an EMBL/GenBank/DDBJ whole genome shotgun (WGS) entry which is preliminary data.</text>
</comment>
<dbReference type="PANTHER" id="PTHR30027">
    <property type="entry name" value="RIBOSOMAL RNA SMALL SUBUNIT METHYLTRANSFERASE E"/>
    <property type="match status" value="1"/>
</dbReference>
<evidence type="ECO:0000256" key="2">
    <source>
        <dbReference type="ARBA" id="ARBA00005528"/>
    </source>
</evidence>
<dbReference type="InterPro" id="IPR006700">
    <property type="entry name" value="RsmE"/>
</dbReference>
<comment type="subcellular location">
    <subcellularLocation>
        <location evidence="1 10">Cytoplasm</location>
    </subcellularLocation>
</comment>
<dbReference type="NCBIfam" id="NF008706">
    <property type="entry name" value="PRK11713.7-1"/>
    <property type="match status" value="1"/>
</dbReference>
<keyword evidence="6 10" id="KW-0808">Transferase</keyword>
<dbReference type="InterPro" id="IPR046886">
    <property type="entry name" value="RsmE_MTase_dom"/>
</dbReference>
<gene>
    <name evidence="14" type="ORF">ACFO0D_02070</name>
</gene>
<keyword evidence="15" id="KW-1185">Reference proteome</keyword>
<dbReference type="Pfam" id="PF20260">
    <property type="entry name" value="PUA_4"/>
    <property type="match status" value="1"/>
</dbReference>
<name>A0ABV9I4N0_9DEIO</name>
<proteinExistence type="inferred from homology"/>
<feature type="domain" description="Ribosomal RNA small subunit methyltransferase E PUA-like" evidence="13">
    <location>
        <begin position="40"/>
        <end position="80"/>
    </location>
</feature>
<dbReference type="Gene3D" id="3.40.1280.10">
    <property type="match status" value="1"/>
</dbReference>
<reference evidence="15" key="1">
    <citation type="journal article" date="2019" name="Int. J. Syst. Evol. Microbiol.">
        <title>The Global Catalogue of Microorganisms (GCM) 10K type strain sequencing project: providing services to taxonomists for standard genome sequencing and annotation.</title>
        <authorList>
            <consortium name="The Broad Institute Genomics Platform"/>
            <consortium name="The Broad Institute Genome Sequencing Center for Infectious Disease"/>
            <person name="Wu L."/>
            <person name="Ma J."/>
        </authorList>
    </citation>
    <scope>NUCLEOTIDE SEQUENCE [LARGE SCALE GENOMIC DNA]</scope>
    <source>
        <strain evidence="15">CCUG 55995</strain>
    </source>
</reference>
<dbReference type="EMBL" id="JBHSEI010000001">
    <property type="protein sequence ID" value="MFC4637118.1"/>
    <property type="molecule type" value="Genomic_DNA"/>
</dbReference>
<dbReference type="SUPFAM" id="SSF75217">
    <property type="entry name" value="alpha/beta knot"/>
    <property type="match status" value="1"/>
</dbReference>
<evidence type="ECO:0000256" key="7">
    <source>
        <dbReference type="ARBA" id="ARBA00022691"/>
    </source>
</evidence>
<evidence type="ECO:0000256" key="10">
    <source>
        <dbReference type="PIRNR" id="PIRNR015601"/>
    </source>
</evidence>
<evidence type="ECO:0000313" key="14">
    <source>
        <dbReference type="EMBL" id="MFC4637118.1"/>
    </source>
</evidence>
<evidence type="ECO:0000313" key="15">
    <source>
        <dbReference type="Proteomes" id="UP001595952"/>
    </source>
</evidence>
<dbReference type="PIRSF" id="PIRSF015601">
    <property type="entry name" value="MTase_slr0722"/>
    <property type="match status" value="1"/>
</dbReference>
<evidence type="ECO:0000256" key="6">
    <source>
        <dbReference type="ARBA" id="ARBA00022679"/>
    </source>
</evidence>
<dbReference type="GO" id="GO:0032259">
    <property type="term" value="P:methylation"/>
    <property type="evidence" value="ECO:0007669"/>
    <property type="project" value="UniProtKB-KW"/>
</dbReference>
<keyword evidence="3 10" id="KW-0963">Cytoplasm</keyword>